<comment type="caution">
    <text evidence="2">The sequence shown here is derived from an EMBL/GenBank/DDBJ whole genome shotgun (WGS) entry which is preliminary data.</text>
</comment>
<reference evidence="2 3" key="1">
    <citation type="submission" date="2020-03" db="EMBL/GenBank/DDBJ databases">
        <title>Draft Genome Sequence of Cudoniella acicularis.</title>
        <authorList>
            <person name="Buettner E."/>
            <person name="Kellner H."/>
        </authorList>
    </citation>
    <scope>NUCLEOTIDE SEQUENCE [LARGE SCALE GENOMIC DNA]</scope>
    <source>
        <strain evidence="2 3">DSM 108380</strain>
    </source>
</reference>
<protein>
    <submittedName>
        <fullName evidence="2">Uncharacterized protein</fullName>
    </submittedName>
</protein>
<feature type="compositionally biased region" description="Polar residues" evidence="1">
    <location>
        <begin position="192"/>
        <end position="202"/>
    </location>
</feature>
<feature type="compositionally biased region" description="Polar residues" evidence="1">
    <location>
        <begin position="166"/>
        <end position="182"/>
    </location>
</feature>
<feature type="compositionally biased region" description="Polar residues" evidence="1">
    <location>
        <begin position="1"/>
        <end position="19"/>
    </location>
</feature>
<gene>
    <name evidence="2" type="ORF">G7Y89_g15190</name>
</gene>
<proteinExistence type="predicted"/>
<dbReference type="Proteomes" id="UP000566819">
    <property type="component" value="Unassembled WGS sequence"/>
</dbReference>
<name>A0A8H4QST5_9HELO</name>
<dbReference type="AlphaFoldDB" id="A0A8H4QST5"/>
<accession>A0A8H4QST5</accession>
<dbReference type="EMBL" id="JAAMPI010002250">
    <property type="protein sequence ID" value="KAF4616218.1"/>
    <property type="molecule type" value="Genomic_DNA"/>
</dbReference>
<feature type="region of interest" description="Disordered" evidence="1">
    <location>
        <begin position="1"/>
        <end position="49"/>
    </location>
</feature>
<evidence type="ECO:0000313" key="3">
    <source>
        <dbReference type="Proteomes" id="UP000566819"/>
    </source>
</evidence>
<evidence type="ECO:0000256" key="1">
    <source>
        <dbReference type="SAM" id="MobiDB-lite"/>
    </source>
</evidence>
<sequence>MSQVDKSSRGNTRYETSPPSYAGGSTMPLVDTSSKIASRPPRSIFTSPKDIEMASRQLKIQSLSGNKRRDQEKWAQTIIQKAGICPQGFAWKTTGLFSGGYICEGKKHTITHSLLAEGLGGVFLYPDPEYAPDEAFGPYYKDPHDDSVFVYSGPVNMREYAPPTFTAETSDSGPTPSSYASSQREKGYGSRKPSSSGPRAPY</sequence>
<feature type="region of interest" description="Disordered" evidence="1">
    <location>
        <begin position="160"/>
        <end position="202"/>
    </location>
</feature>
<keyword evidence="3" id="KW-1185">Reference proteome</keyword>
<organism evidence="2 3">
    <name type="scientific">Cudoniella acicularis</name>
    <dbReference type="NCBI Taxonomy" id="354080"/>
    <lineage>
        <taxon>Eukaryota</taxon>
        <taxon>Fungi</taxon>
        <taxon>Dikarya</taxon>
        <taxon>Ascomycota</taxon>
        <taxon>Pezizomycotina</taxon>
        <taxon>Leotiomycetes</taxon>
        <taxon>Helotiales</taxon>
        <taxon>Tricladiaceae</taxon>
        <taxon>Cudoniella</taxon>
    </lineage>
</organism>
<evidence type="ECO:0000313" key="2">
    <source>
        <dbReference type="EMBL" id="KAF4616218.1"/>
    </source>
</evidence>
<dbReference type="OrthoDB" id="4746642at2759"/>